<protein>
    <submittedName>
        <fullName evidence="1">Uncharacterized protein</fullName>
    </submittedName>
</protein>
<accession>A0A250IZV1</accession>
<organism evidence="1 2">
    <name type="scientific">Cystobacter fuscus</name>
    <dbReference type="NCBI Taxonomy" id="43"/>
    <lineage>
        <taxon>Bacteria</taxon>
        <taxon>Pseudomonadati</taxon>
        <taxon>Myxococcota</taxon>
        <taxon>Myxococcia</taxon>
        <taxon>Myxococcales</taxon>
        <taxon>Cystobacterineae</taxon>
        <taxon>Archangiaceae</taxon>
        <taxon>Cystobacter</taxon>
    </lineage>
</organism>
<dbReference type="EMBL" id="CP022098">
    <property type="protein sequence ID" value="ATB36737.1"/>
    <property type="molecule type" value="Genomic_DNA"/>
</dbReference>
<dbReference type="RefSeq" id="WP_095985155.1">
    <property type="nucleotide sequence ID" value="NZ_CP022098.1"/>
</dbReference>
<proteinExistence type="predicted"/>
<dbReference type="Proteomes" id="UP000217257">
    <property type="component" value="Chromosome"/>
</dbReference>
<dbReference type="AlphaFoldDB" id="A0A250IZV1"/>
<reference evidence="1 2" key="1">
    <citation type="submission" date="2017-06" db="EMBL/GenBank/DDBJ databases">
        <title>Sequencing and comparative analysis of myxobacterial genomes.</title>
        <authorList>
            <person name="Rupp O."/>
            <person name="Goesmann A."/>
            <person name="Sogaard-Andersen L."/>
        </authorList>
    </citation>
    <scope>NUCLEOTIDE SEQUENCE [LARGE SCALE GENOMIC DNA]</scope>
    <source>
        <strain evidence="1 2">DSM 52655</strain>
    </source>
</reference>
<name>A0A250IZV1_9BACT</name>
<gene>
    <name evidence="1" type="ORF">CYFUS_002152</name>
</gene>
<sequence>MDEPDIIMTTTLNILALVSNLAESRPFKPEGVSRLVGLSLHPEPAMSNEYFNIYSGSVDGTRAPFQEVELRVPTDKASRKDGFLLCRVEPTVRVTREEVLRHFGPSPELAFPSPREPPDSPVYLVYSRPWGSLSFGFSNNDAPSLVSVVLDADK</sequence>
<evidence type="ECO:0000313" key="2">
    <source>
        <dbReference type="Proteomes" id="UP000217257"/>
    </source>
</evidence>
<evidence type="ECO:0000313" key="1">
    <source>
        <dbReference type="EMBL" id="ATB36737.1"/>
    </source>
</evidence>
<dbReference type="KEGG" id="cfus:CYFUS_002152"/>